<evidence type="ECO:0000313" key="1">
    <source>
        <dbReference type="EMBL" id="QUE52956.1"/>
    </source>
</evidence>
<sequence length="270" mass="29533">MPLETTYGQWQQAVVRKDVTSWQAVTAKSRQMEVRNRLVSEKRAYPAGVFELPAPPPALKGLKFLEAKQKGQTAKLSYFGKIDFGMEGAVPTENLLVLSFIQENTGWKYDRADYINLAALPAVRGELAAGNLRYLEETPDAQPSGVVPPVAAQAPAAKYIAKVYVFCPGREVQVQVNKISRHKFANAKEAEVVIGGAVDGPNEVQYSVKKLDGGTGKEAMTIRVYLLSEVQDVKPIKAFEYQVPENGVPKAADTGYFQVDAAAVNKLMGR</sequence>
<accession>A0A975J2W2</accession>
<dbReference type="AlphaFoldDB" id="A0A975J2W2"/>
<dbReference type="EMBL" id="CP073100">
    <property type="protein sequence ID" value="QUE52956.1"/>
    <property type="molecule type" value="Genomic_DNA"/>
</dbReference>
<organism evidence="1 2">
    <name type="scientific">Luteolibacter ambystomatis</name>
    <dbReference type="NCBI Taxonomy" id="2824561"/>
    <lineage>
        <taxon>Bacteria</taxon>
        <taxon>Pseudomonadati</taxon>
        <taxon>Verrucomicrobiota</taxon>
        <taxon>Verrucomicrobiia</taxon>
        <taxon>Verrucomicrobiales</taxon>
        <taxon>Verrucomicrobiaceae</taxon>
        <taxon>Luteolibacter</taxon>
    </lineage>
</organism>
<keyword evidence="2" id="KW-1185">Reference proteome</keyword>
<proteinExistence type="predicted"/>
<gene>
    <name evidence="1" type="ORF">KBB96_08695</name>
</gene>
<protein>
    <submittedName>
        <fullName evidence="1">Uncharacterized protein</fullName>
    </submittedName>
</protein>
<evidence type="ECO:0000313" key="2">
    <source>
        <dbReference type="Proteomes" id="UP000676169"/>
    </source>
</evidence>
<dbReference type="Proteomes" id="UP000676169">
    <property type="component" value="Chromosome"/>
</dbReference>
<name>A0A975J2W2_9BACT</name>
<reference evidence="1" key="1">
    <citation type="submission" date="2021-04" db="EMBL/GenBank/DDBJ databases">
        <title>Luteolibacter sp. 32A isolated from the skin of an Anderson's salamander (Ambystoma andersonii).</title>
        <authorList>
            <person name="Spergser J."/>
            <person name="Busse H.-J."/>
        </authorList>
    </citation>
    <scope>NUCLEOTIDE SEQUENCE</scope>
    <source>
        <strain evidence="1">32A</strain>
    </source>
</reference>
<dbReference type="KEGG" id="lamb:KBB96_08695"/>
<dbReference type="RefSeq" id="WP_211634300.1">
    <property type="nucleotide sequence ID" value="NZ_CP073100.1"/>
</dbReference>